<evidence type="ECO:0000313" key="1">
    <source>
        <dbReference type="EMBL" id="MBP2181586.1"/>
    </source>
</evidence>
<organism evidence="1 2">
    <name type="scientific">Amycolatopsis magusensis</name>
    <dbReference type="NCBI Taxonomy" id="882444"/>
    <lineage>
        <taxon>Bacteria</taxon>
        <taxon>Bacillati</taxon>
        <taxon>Actinomycetota</taxon>
        <taxon>Actinomycetes</taxon>
        <taxon>Pseudonocardiales</taxon>
        <taxon>Pseudonocardiaceae</taxon>
        <taxon>Amycolatopsis</taxon>
    </lineage>
</organism>
<evidence type="ECO:0000313" key="2">
    <source>
        <dbReference type="Proteomes" id="UP000741013"/>
    </source>
</evidence>
<sequence length="121" mass="12650">MTSAERAEVVTPETTQLTQQITHRARAMLRAVQAGRAELTASCEPDLRVDGLHCSDQATSHQLARAGLIRAAGPALPGSWVRAELTPAGLAALARPIQGYTHRRLSVVPPLPGGTGNPSAA</sequence>
<name>A0ABS4PSK1_9PSEU</name>
<proteinExistence type="predicted"/>
<evidence type="ECO:0008006" key="3">
    <source>
        <dbReference type="Google" id="ProtNLM"/>
    </source>
</evidence>
<dbReference type="Proteomes" id="UP000741013">
    <property type="component" value="Unassembled WGS sequence"/>
</dbReference>
<protein>
    <recommendedName>
        <fullName evidence="3">Winged helix DNA-binding domain-containing protein</fullName>
    </recommendedName>
</protein>
<reference evidence="1 2" key="1">
    <citation type="submission" date="2021-03" db="EMBL/GenBank/DDBJ databases">
        <title>Sequencing the genomes of 1000 actinobacteria strains.</title>
        <authorList>
            <person name="Klenk H.-P."/>
        </authorList>
    </citation>
    <scope>NUCLEOTIDE SEQUENCE [LARGE SCALE GENOMIC DNA]</scope>
    <source>
        <strain evidence="1 2">DSM 45510</strain>
    </source>
</reference>
<gene>
    <name evidence="1" type="ORF">JOM49_003112</name>
</gene>
<accession>A0ABS4PSK1</accession>
<dbReference type="EMBL" id="JAGGMS010000001">
    <property type="protein sequence ID" value="MBP2181586.1"/>
    <property type="molecule type" value="Genomic_DNA"/>
</dbReference>
<comment type="caution">
    <text evidence="1">The sequence shown here is derived from an EMBL/GenBank/DDBJ whole genome shotgun (WGS) entry which is preliminary data.</text>
</comment>
<keyword evidence="2" id="KW-1185">Reference proteome</keyword>